<feature type="compositionally biased region" description="Polar residues" evidence="1">
    <location>
        <begin position="7"/>
        <end position="23"/>
    </location>
</feature>
<organism evidence="2 3">
    <name type="scientific">Eumeta variegata</name>
    <name type="common">Bagworm moth</name>
    <name type="synonym">Eumeta japonica</name>
    <dbReference type="NCBI Taxonomy" id="151549"/>
    <lineage>
        <taxon>Eukaryota</taxon>
        <taxon>Metazoa</taxon>
        <taxon>Ecdysozoa</taxon>
        <taxon>Arthropoda</taxon>
        <taxon>Hexapoda</taxon>
        <taxon>Insecta</taxon>
        <taxon>Pterygota</taxon>
        <taxon>Neoptera</taxon>
        <taxon>Endopterygota</taxon>
        <taxon>Lepidoptera</taxon>
        <taxon>Glossata</taxon>
        <taxon>Ditrysia</taxon>
        <taxon>Tineoidea</taxon>
        <taxon>Psychidae</taxon>
        <taxon>Oiketicinae</taxon>
        <taxon>Eumeta</taxon>
    </lineage>
</organism>
<dbReference type="Proteomes" id="UP000299102">
    <property type="component" value="Unassembled WGS sequence"/>
</dbReference>
<feature type="compositionally biased region" description="Basic and acidic residues" evidence="1">
    <location>
        <begin position="79"/>
        <end position="92"/>
    </location>
</feature>
<dbReference type="AlphaFoldDB" id="A0A4C1Z243"/>
<reference evidence="2 3" key="1">
    <citation type="journal article" date="2019" name="Commun. Biol.">
        <title>The bagworm genome reveals a unique fibroin gene that provides high tensile strength.</title>
        <authorList>
            <person name="Kono N."/>
            <person name="Nakamura H."/>
            <person name="Ohtoshi R."/>
            <person name="Tomita M."/>
            <person name="Numata K."/>
            <person name="Arakawa K."/>
        </authorList>
    </citation>
    <scope>NUCLEOTIDE SEQUENCE [LARGE SCALE GENOMIC DNA]</scope>
</reference>
<dbReference type="EMBL" id="BGZK01001563">
    <property type="protein sequence ID" value="GBP82418.1"/>
    <property type="molecule type" value="Genomic_DNA"/>
</dbReference>
<feature type="region of interest" description="Disordered" evidence="1">
    <location>
        <begin position="1"/>
        <end position="23"/>
    </location>
</feature>
<accession>A0A4C1Z243</accession>
<keyword evidence="3" id="KW-1185">Reference proteome</keyword>
<evidence type="ECO:0000256" key="1">
    <source>
        <dbReference type="SAM" id="MobiDB-lite"/>
    </source>
</evidence>
<comment type="caution">
    <text evidence="2">The sequence shown here is derived from an EMBL/GenBank/DDBJ whole genome shotgun (WGS) entry which is preliminary data.</text>
</comment>
<name>A0A4C1Z243_EUMVA</name>
<protein>
    <submittedName>
        <fullName evidence="2">Uncharacterized protein</fullName>
    </submittedName>
</protein>
<gene>
    <name evidence="2" type="ORF">EVAR_99109_1</name>
</gene>
<feature type="region of interest" description="Disordered" evidence="1">
    <location>
        <begin position="79"/>
        <end position="111"/>
    </location>
</feature>
<sequence length="111" mass="12016">MNHLKRGTQTALEPPTTESTTTMVSQVEEIATAGGPLTETMVKLGRCFSQDMSDIFLHAHAYGVVVNATRILFTANNKPEREKESGICDHARSTCGVPSGADAARPDERQK</sequence>
<evidence type="ECO:0000313" key="2">
    <source>
        <dbReference type="EMBL" id="GBP82418.1"/>
    </source>
</evidence>
<evidence type="ECO:0000313" key="3">
    <source>
        <dbReference type="Proteomes" id="UP000299102"/>
    </source>
</evidence>
<proteinExistence type="predicted"/>